<dbReference type="GO" id="GO:0019199">
    <property type="term" value="F:transmembrane receptor protein kinase activity"/>
    <property type="evidence" value="ECO:0007669"/>
    <property type="project" value="InterPro"/>
</dbReference>
<organism evidence="11 13">
    <name type="scientific">Medicago truncatula</name>
    <name type="common">Barrel medic</name>
    <name type="synonym">Medicago tribuloides</name>
    <dbReference type="NCBI Taxonomy" id="3880"/>
    <lineage>
        <taxon>Eukaryota</taxon>
        <taxon>Viridiplantae</taxon>
        <taxon>Streptophyta</taxon>
        <taxon>Embryophyta</taxon>
        <taxon>Tracheophyta</taxon>
        <taxon>Spermatophyta</taxon>
        <taxon>Magnoliopsida</taxon>
        <taxon>eudicotyledons</taxon>
        <taxon>Gunneridae</taxon>
        <taxon>Pentapetalae</taxon>
        <taxon>rosids</taxon>
        <taxon>fabids</taxon>
        <taxon>Fabales</taxon>
        <taxon>Fabaceae</taxon>
        <taxon>Papilionoideae</taxon>
        <taxon>50 kb inversion clade</taxon>
        <taxon>NPAAA clade</taxon>
        <taxon>Hologalegina</taxon>
        <taxon>IRL clade</taxon>
        <taxon>Trifolieae</taxon>
        <taxon>Medicago</taxon>
    </lineage>
</organism>
<dbReference type="InterPro" id="IPR011009">
    <property type="entry name" value="Kinase-like_dom_sf"/>
</dbReference>
<dbReference type="SUPFAM" id="SSF56112">
    <property type="entry name" value="Protein kinase-like (PK-like)"/>
    <property type="match status" value="1"/>
</dbReference>
<sequence length="248" mass="27620">MSVRLIGYCVEGSLFLVYEHIDNGNLGQYLHGTGKEPLPWSSRVEIALDSARGLEYIHEHTVPMYIHRDVKSANILIDKNLRGKVADFGLTKLLEVGNSTLQTRLVGTFGYMPPEYAQYGDVSPKIDVYAFGVVLFELISAKNAVLKTGEFVAESRGLVALFEEALNQTDPLESLRKLVDPRLREDYPIDSVLKMAQLGRECTKDNPLLRPSMRSIVVSLMSLLSPSEDCDGDTSDENQTIINLLSVR</sequence>
<evidence type="ECO:0000256" key="8">
    <source>
        <dbReference type="ARBA" id="ARBA00023136"/>
    </source>
</evidence>
<feature type="domain" description="Protein kinase" evidence="10">
    <location>
        <begin position="1"/>
        <end position="224"/>
    </location>
</feature>
<dbReference type="InterPro" id="IPR000719">
    <property type="entry name" value="Prot_kinase_dom"/>
</dbReference>
<reference evidence="11 13" key="2">
    <citation type="journal article" date="2014" name="BMC Genomics">
        <title>An improved genome release (version Mt4.0) for the model legume Medicago truncatula.</title>
        <authorList>
            <person name="Tang H."/>
            <person name="Krishnakumar V."/>
            <person name="Bidwell S."/>
            <person name="Rosen B."/>
            <person name="Chan A."/>
            <person name="Zhou S."/>
            <person name="Gentzbittel L."/>
            <person name="Childs K.L."/>
            <person name="Yandell M."/>
            <person name="Gundlach H."/>
            <person name="Mayer K.F."/>
            <person name="Schwartz D.C."/>
            <person name="Town C.D."/>
        </authorList>
    </citation>
    <scope>GENOME REANNOTATION</scope>
    <source>
        <strain evidence="12 13">cv. Jemalong A17</strain>
    </source>
</reference>
<dbReference type="InterPro" id="IPR044812">
    <property type="entry name" value="CERK1/LYK3-like"/>
</dbReference>
<keyword evidence="5" id="KW-0547">Nucleotide-binding</keyword>
<dbReference type="eggNOG" id="ENOG502QPX8">
    <property type="taxonomic scope" value="Eukaryota"/>
</dbReference>
<dbReference type="EMBL" id="CM001221">
    <property type="protein sequence ID" value="AES99932.1"/>
    <property type="molecule type" value="Genomic_DNA"/>
</dbReference>
<dbReference type="PROSITE" id="PS00108">
    <property type="entry name" value="PROTEIN_KINASE_ST"/>
    <property type="match status" value="1"/>
</dbReference>
<dbReference type="GO" id="GO:0005524">
    <property type="term" value="F:ATP binding"/>
    <property type="evidence" value="ECO:0007669"/>
    <property type="project" value="UniProtKB-KW"/>
</dbReference>
<keyword evidence="4" id="KW-0732">Signal</keyword>
<keyword evidence="13" id="KW-1185">Reference proteome</keyword>
<keyword evidence="6" id="KW-0067">ATP-binding</keyword>
<evidence type="ECO:0000256" key="4">
    <source>
        <dbReference type="ARBA" id="ARBA00022729"/>
    </source>
</evidence>
<keyword evidence="9" id="KW-1015">Disulfide bond</keyword>
<dbReference type="OMA" id="VNIMSGR"/>
<evidence type="ECO:0000313" key="12">
    <source>
        <dbReference type="EnsemblPlants" id="AES99932"/>
    </source>
</evidence>
<dbReference type="PIRSF" id="PIRSF000654">
    <property type="entry name" value="Integrin-linked_kinase"/>
    <property type="match status" value="1"/>
</dbReference>
<dbReference type="EnsemblPlants" id="AES99932">
    <property type="protein sequence ID" value="AES99932"/>
    <property type="gene ID" value="MTR_5g086330"/>
</dbReference>
<evidence type="ECO:0000259" key="10">
    <source>
        <dbReference type="PROSITE" id="PS50011"/>
    </source>
</evidence>
<evidence type="ECO:0000256" key="6">
    <source>
        <dbReference type="ARBA" id="ARBA00022840"/>
    </source>
</evidence>
<proteinExistence type="predicted"/>
<dbReference type="STRING" id="3880.G7KCM3"/>
<name>G7KCM3_MEDTR</name>
<keyword evidence="11" id="KW-0675">Receptor</keyword>
<dbReference type="InterPro" id="IPR001245">
    <property type="entry name" value="Ser-Thr/Tyr_kinase_cat_dom"/>
</dbReference>
<dbReference type="AlphaFoldDB" id="G7KCM3"/>
<reference evidence="11 13" key="1">
    <citation type="journal article" date="2011" name="Nature">
        <title>The Medicago genome provides insight into the evolution of rhizobial symbioses.</title>
        <authorList>
            <person name="Young N.D."/>
            <person name="Debelle F."/>
            <person name="Oldroyd G.E."/>
            <person name="Geurts R."/>
            <person name="Cannon S.B."/>
            <person name="Udvardi M.K."/>
            <person name="Benedito V.A."/>
            <person name="Mayer K.F."/>
            <person name="Gouzy J."/>
            <person name="Schoof H."/>
            <person name="Van de Peer Y."/>
            <person name="Proost S."/>
            <person name="Cook D.R."/>
            <person name="Meyers B.C."/>
            <person name="Spannagl M."/>
            <person name="Cheung F."/>
            <person name="De Mita S."/>
            <person name="Krishnakumar V."/>
            <person name="Gundlach H."/>
            <person name="Zhou S."/>
            <person name="Mudge J."/>
            <person name="Bharti A.K."/>
            <person name="Murray J.D."/>
            <person name="Naoumkina M.A."/>
            <person name="Rosen B."/>
            <person name="Silverstein K.A."/>
            <person name="Tang H."/>
            <person name="Rombauts S."/>
            <person name="Zhao P.X."/>
            <person name="Zhou P."/>
            <person name="Barbe V."/>
            <person name="Bardou P."/>
            <person name="Bechner M."/>
            <person name="Bellec A."/>
            <person name="Berger A."/>
            <person name="Berges H."/>
            <person name="Bidwell S."/>
            <person name="Bisseling T."/>
            <person name="Choisne N."/>
            <person name="Couloux A."/>
            <person name="Denny R."/>
            <person name="Deshpande S."/>
            <person name="Dai X."/>
            <person name="Doyle J.J."/>
            <person name="Dudez A.M."/>
            <person name="Farmer A.D."/>
            <person name="Fouteau S."/>
            <person name="Franken C."/>
            <person name="Gibelin C."/>
            <person name="Gish J."/>
            <person name="Goldstein S."/>
            <person name="Gonzalez A.J."/>
            <person name="Green P.J."/>
            <person name="Hallab A."/>
            <person name="Hartog M."/>
            <person name="Hua A."/>
            <person name="Humphray S.J."/>
            <person name="Jeong D.H."/>
            <person name="Jing Y."/>
            <person name="Jocker A."/>
            <person name="Kenton S.M."/>
            <person name="Kim D.J."/>
            <person name="Klee K."/>
            <person name="Lai H."/>
            <person name="Lang C."/>
            <person name="Lin S."/>
            <person name="Macmil S.L."/>
            <person name="Magdelenat G."/>
            <person name="Matthews L."/>
            <person name="McCorrison J."/>
            <person name="Monaghan E.L."/>
            <person name="Mun J.H."/>
            <person name="Najar F.Z."/>
            <person name="Nicholson C."/>
            <person name="Noirot C."/>
            <person name="O'Bleness M."/>
            <person name="Paule C.R."/>
            <person name="Poulain J."/>
            <person name="Prion F."/>
            <person name="Qin B."/>
            <person name="Qu C."/>
            <person name="Retzel E.F."/>
            <person name="Riddle C."/>
            <person name="Sallet E."/>
            <person name="Samain S."/>
            <person name="Samson N."/>
            <person name="Sanders I."/>
            <person name="Saurat O."/>
            <person name="Scarpelli C."/>
            <person name="Schiex T."/>
            <person name="Segurens B."/>
            <person name="Severin A.J."/>
            <person name="Sherrier D.J."/>
            <person name="Shi R."/>
            <person name="Sims S."/>
            <person name="Singer S.R."/>
            <person name="Sinharoy S."/>
            <person name="Sterck L."/>
            <person name="Viollet A."/>
            <person name="Wang B.B."/>
            <person name="Wang K."/>
            <person name="Wang M."/>
            <person name="Wang X."/>
            <person name="Warfsmann J."/>
            <person name="Weissenbach J."/>
            <person name="White D.D."/>
            <person name="White J.D."/>
            <person name="Wiley G.B."/>
            <person name="Wincker P."/>
            <person name="Xing Y."/>
            <person name="Yang L."/>
            <person name="Yao Z."/>
            <person name="Ying F."/>
            <person name="Zhai J."/>
            <person name="Zhou L."/>
            <person name="Zuber A."/>
            <person name="Denarie J."/>
            <person name="Dixon R.A."/>
            <person name="May G.D."/>
            <person name="Schwartz D.C."/>
            <person name="Rogers J."/>
            <person name="Quetier F."/>
            <person name="Town C.D."/>
            <person name="Roe B.A."/>
        </authorList>
    </citation>
    <scope>NUCLEOTIDE SEQUENCE [LARGE SCALE GENOMIC DNA]</scope>
    <source>
        <strain evidence="11">A17</strain>
        <strain evidence="12 13">cv. Jemalong A17</strain>
    </source>
</reference>
<keyword evidence="11" id="KW-0808">Transferase</keyword>
<reference evidence="12" key="3">
    <citation type="submission" date="2015-04" db="UniProtKB">
        <authorList>
            <consortium name="EnsemblPlants"/>
        </authorList>
    </citation>
    <scope>IDENTIFICATION</scope>
    <source>
        <strain evidence="12">cv. Jemalong A17</strain>
    </source>
</reference>
<dbReference type="Pfam" id="PF07714">
    <property type="entry name" value="PK_Tyr_Ser-Thr"/>
    <property type="match status" value="1"/>
</dbReference>
<keyword evidence="11" id="KW-0418">Kinase</keyword>
<evidence type="ECO:0000256" key="3">
    <source>
        <dbReference type="ARBA" id="ARBA00022692"/>
    </source>
</evidence>
<keyword evidence="3" id="KW-0812">Transmembrane</keyword>
<dbReference type="GO" id="GO:0045087">
    <property type="term" value="P:innate immune response"/>
    <property type="evidence" value="ECO:0007669"/>
    <property type="project" value="InterPro"/>
</dbReference>
<dbReference type="HOGENOM" id="CLU_000288_21_4_1"/>
<keyword evidence="7" id="KW-1133">Transmembrane helix</keyword>
<evidence type="ECO:0000256" key="2">
    <source>
        <dbReference type="ARBA" id="ARBA00022475"/>
    </source>
</evidence>
<accession>G7KCM3</accession>
<evidence type="ECO:0000313" key="13">
    <source>
        <dbReference type="Proteomes" id="UP000002051"/>
    </source>
</evidence>
<evidence type="ECO:0000256" key="7">
    <source>
        <dbReference type="ARBA" id="ARBA00022989"/>
    </source>
</evidence>
<gene>
    <name evidence="11" type="ordered locus">MTR_5g086330</name>
</gene>
<dbReference type="InterPro" id="IPR008271">
    <property type="entry name" value="Ser/Thr_kinase_AS"/>
</dbReference>
<dbReference type="PaxDb" id="3880-AES99932"/>
<evidence type="ECO:0000313" key="11">
    <source>
        <dbReference type="EMBL" id="AES99932.1"/>
    </source>
</evidence>
<evidence type="ECO:0000256" key="9">
    <source>
        <dbReference type="ARBA" id="ARBA00023157"/>
    </source>
</evidence>
<dbReference type="GO" id="GO:0005886">
    <property type="term" value="C:plasma membrane"/>
    <property type="evidence" value="ECO:0007669"/>
    <property type="project" value="UniProtKB-SubCell"/>
</dbReference>
<dbReference type="PANTHER" id="PTHR46204">
    <property type="entry name" value="CHITIN ELICITOR RECEPTOR KINASE 1-RELATED"/>
    <property type="match status" value="1"/>
</dbReference>
<keyword evidence="2" id="KW-1003">Cell membrane</keyword>
<comment type="subcellular location">
    <subcellularLocation>
        <location evidence="1">Cell membrane</location>
        <topology evidence="1">Single-pass membrane protein</topology>
    </subcellularLocation>
</comment>
<keyword evidence="8" id="KW-0472">Membrane</keyword>
<evidence type="ECO:0000256" key="1">
    <source>
        <dbReference type="ARBA" id="ARBA00004162"/>
    </source>
</evidence>
<dbReference type="PANTHER" id="PTHR46204:SF15">
    <property type="entry name" value="LYSM DOMAIN RECEPTOR-LIKE KINASE 3"/>
    <property type="match status" value="1"/>
</dbReference>
<dbReference type="FunFam" id="1.10.510.10:FF:000468">
    <property type="entry name" value="PTI1-like tyrosine-protein kinase 3"/>
    <property type="match status" value="1"/>
</dbReference>
<protein>
    <submittedName>
        <fullName evidence="11">LysM type receptor kinase</fullName>
    </submittedName>
</protein>
<dbReference type="PROSITE" id="PS50011">
    <property type="entry name" value="PROTEIN_KINASE_DOM"/>
    <property type="match status" value="1"/>
</dbReference>
<evidence type="ECO:0000256" key="5">
    <source>
        <dbReference type="ARBA" id="ARBA00022741"/>
    </source>
</evidence>
<dbReference type="Gene3D" id="1.10.510.10">
    <property type="entry name" value="Transferase(Phosphotransferase) domain 1"/>
    <property type="match status" value="1"/>
</dbReference>
<dbReference type="Proteomes" id="UP000002051">
    <property type="component" value="Chromosome 5"/>
</dbReference>
<dbReference type="SMART" id="SM00220">
    <property type="entry name" value="S_TKc"/>
    <property type="match status" value="1"/>
</dbReference>